<dbReference type="FunFam" id="3.40.640.10:FF:000004">
    <property type="entry name" value="Acetylornithine aminotransferase"/>
    <property type="match status" value="1"/>
</dbReference>
<dbReference type="PANTHER" id="PTHR42684">
    <property type="entry name" value="ADENOSYLMETHIONINE-8-AMINO-7-OXONONANOATE AMINOTRANSFERASE"/>
    <property type="match status" value="1"/>
</dbReference>
<dbReference type="AlphaFoldDB" id="A0A562T5X8"/>
<comment type="catalytic activity">
    <reaction evidence="8 9">
        <text>(8S)-8-amino-7-oxononanoate + S-adenosyl-L-methionine = S-adenosyl-4-methylsulfanyl-2-oxobutanoate + (7R,8S)-7,8-diammoniononanoate</text>
        <dbReference type="Rhea" id="RHEA:16861"/>
        <dbReference type="ChEBI" id="CHEBI:16490"/>
        <dbReference type="ChEBI" id="CHEBI:59789"/>
        <dbReference type="ChEBI" id="CHEBI:149468"/>
        <dbReference type="ChEBI" id="CHEBI:149469"/>
        <dbReference type="EC" id="2.6.1.62"/>
    </reaction>
</comment>
<evidence type="ECO:0000256" key="6">
    <source>
        <dbReference type="ARBA" id="ARBA00022756"/>
    </source>
</evidence>
<comment type="subcellular location">
    <subcellularLocation>
        <location evidence="9">Cytoplasm</location>
    </subcellularLocation>
</comment>
<comment type="cofactor">
    <cofactor evidence="1 9">
        <name>pyridoxal 5'-phosphate</name>
        <dbReference type="ChEBI" id="CHEBI:597326"/>
    </cofactor>
</comment>
<keyword evidence="3 9" id="KW-0032">Aminotransferase</keyword>
<evidence type="ECO:0000313" key="11">
    <source>
        <dbReference type="Proteomes" id="UP000316778"/>
    </source>
</evidence>
<dbReference type="InterPro" id="IPR005815">
    <property type="entry name" value="BioA"/>
</dbReference>
<dbReference type="InterPro" id="IPR015422">
    <property type="entry name" value="PyrdxlP-dep_Trfase_small"/>
</dbReference>
<dbReference type="GO" id="GO:0009102">
    <property type="term" value="P:biotin biosynthetic process"/>
    <property type="evidence" value="ECO:0007669"/>
    <property type="project" value="UniProtKB-UniRule"/>
</dbReference>
<keyword evidence="7 9" id="KW-0663">Pyridoxal phosphate</keyword>
<dbReference type="InterPro" id="IPR015421">
    <property type="entry name" value="PyrdxlP-dep_Trfase_major"/>
</dbReference>
<feature type="binding site" evidence="9">
    <location>
        <begin position="301"/>
        <end position="302"/>
    </location>
    <ligand>
        <name>pyridoxal 5'-phosphate</name>
        <dbReference type="ChEBI" id="CHEBI:597326"/>
    </ligand>
</feature>
<comment type="pathway">
    <text evidence="2 9">Cofactor biosynthesis; biotin biosynthesis; 7,8-diaminononanoate from 8-amino-7-oxononanoate (SAM route): step 1/1.</text>
</comment>
<keyword evidence="9" id="KW-0963">Cytoplasm</keyword>
<dbReference type="PROSITE" id="PS00600">
    <property type="entry name" value="AA_TRANSFER_CLASS_3"/>
    <property type="match status" value="1"/>
</dbReference>
<keyword evidence="5 9" id="KW-0949">S-adenosyl-L-methionine</keyword>
<dbReference type="Gene3D" id="3.90.1150.10">
    <property type="entry name" value="Aspartate Aminotransferase, domain 1"/>
    <property type="match status" value="1"/>
</dbReference>
<evidence type="ECO:0000256" key="4">
    <source>
        <dbReference type="ARBA" id="ARBA00022679"/>
    </source>
</evidence>
<dbReference type="EC" id="2.6.1.62" evidence="9"/>
<dbReference type="PANTHER" id="PTHR42684:SF3">
    <property type="entry name" value="ADENOSYLMETHIONINE-8-AMINO-7-OXONONANOATE AMINOTRANSFERASE"/>
    <property type="match status" value="1"/>
</dbReference>
<reference evidence="10 11" key="1">
    <citation type="journal article" date="2013" name="Stand. Genomic Sci.">
        <title>Genomic Encyclopedia of Type Strains, Phase I: The one thousand microbial genomes (KMG-I) project.</title>
        <authorList>
            <person name="Kyrpides N.C."/>
            <person name="Woyke T."/>
            <person name="Eisen J.A."/>
            <person name="Garrity G."/>
            <person name="Lilburn T.G."/>
            <person name="Beck B.J."/>
            <person name="Whitman W.B."/>
            <person name="Hugenholtz P."/>
            <person name="Klenk H.P."/>
        </authorList>
    </citation>
    <scope>NUCLEOTIDE SEQUENCE [LARGE SCALE GENOMIC DNA]</scope>
    <source>
        <strain evidence="10 11">DSM 13484</strain>
    </source>
</reference>
<feature type="binding site" evidence="9">
    <location>
        <position position="144"/>
    </location>
    <ligand>
        <name>substrate</name>
    </ligand>
</feature>
<dbReference type="Pfam" id="PF00202">
    <property type="entry name" value="Aminotran_3"/>
    <property type="match status" value="1"/>
</dbReference>
<comment type="function">
    <text evidence="9">Catalyzes the transfer of the alpha-amino group from S-adenosyl-L-methionine (SAM) to 7-keto-8-aminopelargonic acid (KAPA) to form 7,8-diaminopelargonic acid (DAPA). It is the only aminotransferase known to utilize SAM as an amino donor.</text>
</comment>
<dbReference type="GO" id="GO:0004141">
    <property type="term" value="F:dethiobiotin synthase activity"/>
    <property type="evidence" value="ECO:0007669"/>
    <property type="project" value="TreeGrafter"/>
</dbReference>
<accession>A0A562T5X8</accession>
<dbReference type="GO" id="GO:0051537">
    <property type="term" value="F:2 iron, 2 sulfur cluster binding"/>
    <property type="evidence" value="ECO:0007669"/>
    <property type="project" value="UniProtKB-KW"/>
</dbReference>
<evidence type="ECO:0000256" key="8">
    <source>
        <dbReference type="ARBA" id="ARBA00048449"/>
    </source>
</evidence>
<dbReference type="GO" id="GO:0005737">
    <property type="term" value="C:cytoplasm"/>
    <property type="evidence" value="ECO:0007669"/>
    <property type="project" value="UniProtKB-SubCell"/>
</dbReference>
<organism evidence="10 11">
    <name type="scientific">Chitinophaga japonensis</name>
    <name type="common">Flexibacter japonensis</name>
    <dbReference type="NCBI Taxonomy" id="104662"/>
    <lineage>
        <taxon>Bacteria</taxon>
        <taxon>Pseudomonadati</taxon>
        <taxon>Bacteroidota</taxon>
        <taxon>Chitinophagia</taxon>
        <taxon>Chitinophagales</taxon>
        <taxon>Chitinophagaceae</taxon>
        <taxon>Chitinophaga</taxon>
    </lineage>
</organism>
<dbReference type="EMBL" id="VLLG01000003">
    <property type="protein sequence ID" value="TWI88947.1"/>
    <property type="molecule type" value="Genomic_DNA"/>
</dbReference>
<dbReference type="InterPro" id="IPR005814">
    <property type="entry name" value="Aminotrans_3"/>
</dbReference>
<feature type="binding site" evidence="9">
    <location>
        <position position="237"/>
    </location>
    <ligand>
        <name>pyridoxal 5'-phosphate</name>
        <dbReference type="ChEBI" id="CHEBI:597326"/>
    </ligand>
</feature>
<dbReference type="GO" id="GO:0004015">
    <property type="term" value="F:adenosylmethionine-8-amino-7-oxononanoate transaminase activity"/>
    <property type="evidence" value="ECO:0007669"/>
    <property type="project" value="UniProtKB-UniRule"/>
</dbReference>
<gene>
    <name evidence="9" type="primary">bioA</name>
    <name evidence="10" type="ORF">LX66_3037</name>
</gene>
<comment type="subunit">
    <text evidence="9">Homodimer.</text>
</comment>
<sequence length="426" mass="47152">MSETLSERDLRVIWHPYTQMQTAPPPVGIVRGAGALLFDEAGNSYLDATSSWWVNIHGHAHPHIAQQLAAQAMELQHCIFAGYTHAPAVNLAERLLPILPGRQSRVFYSDNGSTAVEVALKMALQYWHNQGSTRHKILAFHHAYHGDTFGAMSVSSRSVFTAPFNDLLFEVHFIDTPAADNIPALQAAIQALQPDTIAAIIFEPLVQGAGGMRMYEAAALEQLLQYCRQQGILLIADEIMTGFGRTGKNFAMENVSTGPDMICLSKGLTGGSMALGVTTCTAAIYDAFLSDDKLKTLFHGHSFTANPLACSVALASLDLFLDPACAQHRERIHVQHKQFAQRLSEYKTVKNIRLQGTILAFEMVTPGQDSYTNQLADLLHRFFRERRIMLRPLGNTLYIMPPYCITDEELGQVYESIIECVNVLMC</sequence>
<evidence type="ECO:0000256" key="7">
    <source>
        <dbReference type="ARBA" id="ARBA00022898"/>
    </source>
</evidence>
<dbReference type="NCBIfam" id="TIGR00508">
    <property type="entry name" value="bioA"/>
    <property type="match status" value="1"/>
</dbReference>
<dbReference type="GO" id="GO:0030170">
    <property type="term" value="F:pyridoxal phosphate binding"/>
    <property type="evidence" value="ECO:0007669"/>
    <property type="project" value="UniProtKB-UniRule"/>
</dbReference>
<keyword evidence="6 9" id="KW-0093">Biotin biosynthesis</keyword>
<feature type="binding site" evidence="9">
    <location>
        <position position="266"/>
    </location>
    <ligand>
        <name>substrate</name>
    </ligand>
</feature>
<feature type="site" description="Participates in the substrate recognition with KAPA and in a stacking interaction with the adenine ring of SAM" evidence="9">
    <location>
        <position position="17"/>
    </location>
</feature>
<dbReference type="HAMAP" id="MF_00834">
    <property type="entry name" value="BioA"/>
    <property type="match status" value="1"/>
</dbReference>
<comment type="caution">
    <text evidence="10">The sequence shown here is derived from an EMBL/GenBank/DDBJ whole genome shotgun (WGS) entry which is preliminary data.</text>
</comment>
<protein>
    <recommendedName>
        <fullName evidence="9">Adenosylmethionine-8-amino-7-oxononanoate aminotransferase</fullName>
        <ecNumber evidence="9">2.6.1.62</ecNumber>
    </recommendedName>
    <alternativeName>
        <fullName evidence="9">7,8-diamino-pelargonic acid aminotransferase</fullName>
        <shortName evidence="9">DAPA AT</shortName>
        <shortName evidence="9">DAPA aminotransferase</shortName>
    </alternativeName>
    <alternativeName>
        <fullName evidence="9">7,8-diaminononanoate synthase</fullName>
        <shortName evidence="9">DANS</shortName>
    </alternativeName>
    <alternativeName>
        <fullName evidence="9">Diaminopelargonic acid synthase</fullName>
    </alternativeName>
</protein>
<dbReference type="OrthoDB" id="730777at2"/>
<feature type="modified residue" description="N6-(pyridoxal phosphate)lysine" evidence="9">
    <location>
        <position position="266"/>
    </location>
</feature>
<dbReference type="NCBIfam" id="NF004624">
    <property type="entry name" value="PRK05964.1"/>
    <property type="match status" value="1"/>
</dbReference>
<dbReference type="Proteomes" id="UP000316778">
    <property type="component" value="Unassembled WGS sequence"/>
</dbReference>
<dbReference type="InterPro" id="IPR015424">
    <property type="entry name" value="PyrdxlP-dep_Trfase"/>
</dbReference>
<evidence type="ECO:0000256" key="9">
    <source>
        <dbReference type="HAMAP-Rule" id="MF_00834"/>
    </source>
</evidence>
<evidence type="ECO:0000256" key="3">
    <source>
        <dbReference type="ARBA" id="ARBA00022576"/>
    </source>
</evidence>
<feature type="binding site" evidence="9">
    <location>
        <begin position="112"/>
        <end position="113"/>
    </location>
    <ligand>
        <name>pyridoxal 5'-phosphate</name>
        <dbReference type="ChEBI" id="CHEBI:597326"/>
    </ligand>
</feature>
<evidence type="ECO:0000256" key="5">
    <source>
        <dbReference type="ARBA" id="ARBA00022691"/>
    </source>
</evidence>
<keyword evidence="4 9" id="KW-0808">Transferase</keyword>
<feature type="binding site" evidence="9">
    <location>
        <position position="300"/>
    </location>
    <ligand>
        <name>substrate</name>
    </ligand>
</feature>
<name>A0A562T5X8_CHIJA</name>
<dbReference type="SUPFAM" id="SSF53383">
    <property type="entry name" value="PLP-dependent transferases"/>
    <property type="match status" value="1"/>
</dbReference>
<dbReference type="Gene3D" id="3.40.640.10">
    <property type="entry name" value="Type I PLP-dependent aspartate aminotransferase-like (Major domain)"/>
    <property type="match status" value="1"/>
</dbReference>
<feature type="binding site" evidence="9">
    <location>
        <position position="52"/>
    </location>
    <ligand>
        <name>substrate</name>
    </ligand>
</feature>
<comment type="similarity">
    <text evidence="9">Belongs to the class-III pyridoxal-phosphate-dependent aminotransferase family. BioA subfamily.</text>
</comment>
<keyword evidence="11" id="KW-1185">Reference proteome</keyword>
<dbReference type="RefSeq" id="WP_145714913.1">
    <property type="nucleotide sequence ID" value="NZ_BAAAFY010000001.1"/>
</dbReference>
<evidence type="ECO:0000256" key="1">
    <source>
        <dbReference type="ARBA" id="ARBA00001933"/>
    </source>
</evidence>
<dbReference type="CDD" id="cd00610">
    <property type="entry name" value="OAT_like"/>
    <property type="match status" value="1"/>
</dbReference>
<feature type="binding site" evidence="9">
    <location>
        <position position="391"/>
    </location>
    <ligand>
        <name>substrate</name>
    </ligand>
</feature>
<dbReference type="InterPro" id="IPR049704">
    <property type="entry name" value="Aminotrans_3_PPA_site"/>
</dbReference>
<evidence type="ECO:0000256" key="2">
    <source>
        <dbReference type="ARBA" id="ARBA00005063"/>
    </source>
</evidence>
<evidence type="ECO:0000313" key="10">
    <source>
        <dbReference type="EMBL" id="TWI88947.1"/>
    </source>
</evidence>
<proteinExistence type="inferred from homology"/>
<dbReference type="UniPathway" id="UPA00078">
    <property type="reaction ID" value="UER00160"/>
</dbReference>